<dbReference type="InterPro" id="IPR008253">
    <property type="entry name" value="Marvel"/>
</dbReference>
<proteinExistence type="inferred from homology"/>
<evidence type="ECO:0000313" key="12">
    <source>
        <dbReference type="Proteomes" id="UP000694565"/>
    </source>
</evidence>
<keyword evidence="12" id="KW-1185">Reference proteome</keyword>
<evidence type="ECO:0000256" key="2">
    <source>
        <dbReference type="ARBA" id="ARBA00006476"/>
    </source>
</evidence>
<sequence>IMFAVICIVLSVRCQMVTASLPPSLLPQIFAIFAFSTCGSYSGMFKMSVECKNRTESDLSIEVKFEYPFRLHQVYFDATTCKGGSAERLFLVGDYSSSAEFFVTIAVFSFLYSMAALAVYCFILEKYRENCKGAQIDFIVSAVFAFMWLVSSCAWAKGLSDVKTATDPERVITLISACDKPENSCREVHDPKVSGLNTSVAFGFINLILWIGNLWFVFKETGWISQPAPDSFAQGGYAHLPSSKWINDPTQGLAIAYRLGLDLVRDDRQKLL</sequence>
<evidence type="ECO:0000256" key="6">
    <source>
        <dbReference type="ARBA" id="ARBA00023180"/>
    </source>
</evidence>
<feature type="signal peptide" evidence="9">
    <location>
        <begin position="1"/>
        <end position="19"/>
    </location>
</feature>
<keyword evidence="4 8" id="KW-1133">Transmembrane helix</keyword>
<keyword evidence="3 7" id="KW-0812">Transmembrane</keyword>
<feature type="chain" id="PRO_5034282416" evidence="9">
    <location>
        <begin position="20"/>
        <end position="272"/>
    </location>
</feature>
<evidence type="ECO:0000256" key="3">
    <source>
        <dbReference type="ARBA" id="ARBA00022692"/>
    </source>
</evidence>
<keyword evidence="6" id="KW-0325">Glycoprotein</keyword>
<dbReference type="Proteomes" id="UP000694565">
    <property type="component" value="Unplaced"/>
</dbReference>
<name>A0A8C2X717_CYCLU</name>
<dbReference type="PROSITE" id="PS51225">
    <property type="entry name" value="MARVEL"/>
    <property type="match status" value="1"/>
</dbReference>
<feature type="transmembrane region" description="Helical" evidence="8">
    <location>
        <begin position="101"/>
        <end position="124"/>
    </location>
</feature>
<dbReference type="InterPro" id="IPR001285">
    <property type="entry name" value="Synaptophysin/porin"/>
</dbReference>
<dbReference type="Ensembl" id="ENSCLMT00005015503.1">
    <property type="protein sequence ID" value="ENSCLMP00005014547.1"/>
    <property type="gene ID" value="ENSCLMG00005007560.1"/>
</dbReference>
<evidence type="ECO:0000256" key="8">
    <source>
        <dbReference type="SAM" id="Phobius"/>
    </source>
</evidence>
<reference evidence="11" key="1">
    <citation type="submission" date="2025-08" db="UniProtKB">
        <authorList>
            <consortium name="Ensembl"/>
        </authorList>
    </citation>
    <scope>IDENTIFICATION</scope>
</reference>
<dbReference type="PANTHER" id="PTHR10306:SF32">
    <property type="entry name" value="SYNAPTOPHYSIN B"/>
    <property type="match status" value="1"/>
</dbReference>
<accession>A0A8C2X717</accession>
<feature type="domain" description="MARVEL" evidence="10">
    <location>
        <begin position="15"/>
        <end position="222"/>
    </location>
</feature>
<comment type="similarity">
    <text evidence="2">Belongs to the synaptophysin/synaptobrevin family.</text>
</comment>
<evidence type="ECO:0000256" key="7">
    <source>
        <dbReference type="PROSITE-ProRule" id="PRU00581"/>
    </source>
</evidence>
<keyword evidence="9" id="KW-0732">Signal</keyword>
<feature type="transmembrane region" description="Helical" evidence="8">
    <location>
        <begin position="200"/>
        <end position="218"/>
    </location>
</feature>
<evidence type="ECO:0000256" key="1">
    <source>
        <dbReference type="ARBA" id="ARBA00004141"/>
    </source>
</evidence>
<evidence type="ECO:0000256" key="4">
    <source>
        <dbReference type="ARBA" id="ARBA00022989"/>
    </source>
</evidence>
<keyword evidence="5 7" id="KW-0472">Membrane</keyword>
<dbReference type="PRINTS" id="PR00220">
    <property type="entry name" value="SYNAPTOPHYSN"/>
</dbReference>
<feature type="transmembrane region" description="Helical" evidence="8">
    <location>
        <begin position="136"/>
        <end position="157"/>
    </location>
</feature>
<dbReference type="GO" id="GO:0030672">
    <property type="term" value="C:synaptic vesicle membrane"/>
    <property type="evidence" value="ECO:0007669"/>
    <property type="project" value="TreeGrafter"/>
</dbReference>
<evidence type="ECO:0000313" key="11">
    <source>
        <dbReference type="Ensembl" id="ENSCLMP00005014547.1"/>
    </source>
</evidence>
<organism evidence="11 12">
    <name type="scientific">Cyclopterus lumpus</name>
    <name type="common">Lumpsucker</name>
    <dbReference type="NCBI Taxonomy" id="8103"/>
    <lineage>
        <taxon>Eukaryota</taxon>
        <taxon>Metazoa</taxon>
        <taxon>Chordata</taxon>
        <taxon>Craniata</taxon>
        <taxon>Vertebrata</taxon>
        <taxon>Euteleostomi</taxon>
        <taxon>Actinopterygii</taxon>
        <taxon>Neopterygii</taxon>
        <taxon>Teleostei</taxon>
        <taxon>Neoteleostei</taxon>
        <taxon>Acanthomorphata</taxon>
        <taxon>Eupercaria</taxon>
        <taxon>Perciformes</taxon>
        <taxon>Cottioidei</taxon>
        <taxon>Cottales</taxon>
        <taxon>Cyclopteridae</taxon>
        <taxon>Cyclopterus</taxon>
    </lineage>
</organism>
<dbReference type="Pfam" id="PF01284">
    <property type="entry name" value="MARVEL"/>
    <property type="match status" value="1"/>
</dbReference>
<dbReference type="PANTHER" id="PTHR10306">
    <property type="entry name" value="SYNAPTOPHYSIN"/>
    <property type="match status" value="1"/>
</dbReference>
<evidence type="ECO:0000256" key="5">
    <source>
        <dbReference type="ARBA" id="ARBA00023136"/>
    </source>
</evidence>
<comment type="subcellular location">
    <subcellularLocation>
        <location evidence="1">Membrane</location>
        <topology evidence="1">Multi-pass membrane protein</topology>
    </subcellularLocation>
</comment>
<evidence type="ECO:0000259" key="10">
    <source>
        <dbReference type="PROSITE" id="PS51225"/>
    </source>
</evidence>
<evidence type="ECO:0000256" key="9">
    <source>
        <dbReference type="SAM" id="SignalP"/>
    </source>
</evidence>
<reference evidence="11" key="2">
    <citation type="submission" date="2025-09" db="UniProtKB">
        <authorList>
            <consortium name="Ensembl"/>
        </authorList>
    </citation>
    <scope>IDENTIFICATION</scope>
</reference>
<dbReference type="GO" id="GO:0048786">
    <property type="term" value="C:presynaptic active zone"/>
    <property type="evidence" value="ECO:0007669"/>
    <property type="project" value="TreeGrafter"/>
</dbReference>
<dbReference type="AlphaFoldDB" id="A0A8C2X717"/>
<dbReference type="GeneTree" id="ENSGT01030000234637"/>
<protein>
    <submittedName>
        <fullName evidence="11">Synaptophysin b</fullName>
    </submittedName>
</protein>